<comment type="subcellular location">
    <subcellularLocation>
        <location evidence="1">Cell membrane</location>
        <topology evidence="1">Multi-pass membrane protein</topology>
    </subcellularLocation>
</comment>
<reference evidence="11" key="1">
    <citation type="journal article" date="2019" name="Int. J. Syst. Evol. Microbiol.">
        <title>The Global Catalogue of Microorganisms (GCM) 10K type strain sequencing project: providing services to taxonomists for standard genome sequencing and annotation.</title>
        <authorList>
            <consortium name="The Broad Institute Genomics Platform"/>
            <consortium name="The Broad Institute Genome Sequencing Center for Infectious Disease"/>
            <person name="Wu L."/>
            <person name="Ma J."/>
        </authorList>
    </citation>
    <scope>NUCLEOTIDE SEQUENCE [LARGE SCALE GENOMIC DNA]</scope>
    <source>
        <strain evidence="11">JCM 16546</strain>
    </source>
</reference>
<evidence type="ECO:0000313" key="11">
    <source>
        <dbReference type="Proteomes" id="UP001410795"/>
    </source>
</evidence>
<dbReference type="SUPFAM" id="SSF49879">
    <property type="entry name" value="SMAD/FHA domain"/>
    <property type="match status" value="1"/>
</dbReference>
<dbReference type="PANTHER" id="PTHR36115">
    <property type="entry name" value="PROLINE-RICH ANTIGEN HOMOLOG-RELATED"/>
    <property type="match status" value="1"/>
</dbReference>
<feature type="transmembrane region" description="Helical" evidence="8">
    <location>
        <begin position="45"/>
        <end position="62"/>
    </location>
</feature>
<dbReference type="Proteomes" id="UP001410795">
    <property type="component" value="Unassembled WGS sequence"/>
</dbReference>
<evidence type="ECO:0000259" key="9">
    <source>
        <dbReference type="PROSITE" id="PS50006"/>
    </source>
</evidence>
<keyword evidence="3" id="KW-0597">Phosphoprotein</keyword>
<keyword evidence="6 8" id="KW-0472">Membrane</keyword>
<evidence type="ECO:0000313" key="10">
    <source>
        <dbReference type="EMBL" id="GAA3659456.1"/>
    </source>
</evidence>
<evidence type="ECO:0000256" key="6">
    <source>
        <dbReference type="ARBA" id="ARBA00023136"/>
    </source>
</evidence>
<feature type="region of interest" description="Disordered" evidence="7">
    <location>
        <begin position="182"/>
        <end position="232"/>
    </location>
</feature>
<dbReference type="EMBL" id="BAAAYV010000009">
    <property type="protein sequence ID" value="GAA3659456.1"/>
    <property type="molecule type" value="Genomic_DNA"/>
</dbReference>
<keyword evidence="4 8" id="KW-0812">Transmembrane</keyword>
<evidence type="ECO:0000256" key="1">
    <source>
        <dbReference type="ARBA" id="ARBA00004651"/>
    </source>
</evidence>
<evidence type="ECO:0000256" key="8">
    <source>
        <dbReference type="SAM" id="Phobius"/>
    </source>
</evidence>
<dbReference type="Pfam" id="PF06271">
    <property type="entry name" value="RDD"/>
    <property type="match status" value="1"/>
</dbReference>
<dbReference type="RefSeq" id="WP_221859015.1">
    <property type="nucleotide sequence ID" value="NZ_BAAAYV010000009.1"/>
</dbReference>
<keyword evidence="2" id="KW-1003">Cell membrane</keyword>
<dbReference type="CDD" id="cd00060">
    <property type="entry name" value="FHA"/>
    <property type="match status" value="1"/>
</dbReference>
<dbReference type="PROSITE" id="PS50006">
    <property type="entry name" value="FHA_DOMAIN"/>
    <property type="match status" value="1"/>
</dbReference>
<evidence type="ECO:0000256" key="5">
    <source>
        <dbReference type="ARBA" id="ARBA00022989"/>
    </source>
</evidence>
<dbReference type="InterPro" id="IPR051791">
    <property type="entry name" value="Pra-immunoreactive"/>
</dbReference>
<evidence type="ECO:0000256" key="4">
    <source>
        <dbReference type="ARBA" id="ARBA00022692"/>
    </source>
</evidence>
<dbReference type="InterPro" id="IPR010432">
    <property type="entry name" value="RDD"/>
</dbReference>
<proteinExistence type="predicted"/>
<dbReference type="Pfam" id="PF00498">
    <property type="entry name" value="FHA"/>
    <property type="match status" value="1"/>
</dbReference>
<feature type="compositionally biased region" description="Pro residues" evidence="7">
    <location>
        <begin position="207"/>
        <end position="223"/>
    </location>
</feature>
<dbReference type="InterPro" id="IPR000253">
    <property type="entry name" value="FHA_dom"/>
</dbReference>
<dbReference type="InterPro" id="IPR008984">
    <property type="entry name" value="SMAD_FHA_dom_sf"/>
</dbReference>
<feature type="transmembrane region" description="Helical" evidence="8">
    <location>
        <begin position="21"/>
        <end position="40"/>
    </location>
</feature>
<protein>
    <recommendedName>
        <fullName evidence="9">FHA domain-containing protein</fullName>
    </recommendedName>
</protein>
<gene>
    <name evidence="10" type="ORF">GCM10022202_20230</name>
</gene>
<accession>A0ABP7BHC8</accession>
<comment type="caution">
    <text evidence="10">The sequence shown here is derived from an EMBL/GenBank/DDBJ whole genome shotgun (WGS) entry which is preliminary data.</text>
</comment>
<dbReference type="Gene3D" id="2.60.200.20">
    <property type="match status" value="1"/>
</dbReference>
<keyword evidence="5 8" id="KW-1133">Transmembrane helix</keyword>
<keyword evidence="11" id="KW-1185">Reference proteome</keyword>
<evidence type="ECO:0000256" key="3">
    <source>
        <dbReference type="ARBA" id="ARBA00022553"/>
    </source>
</evidence>
<sequence length="359" mass="37059">MTTVPPPPAAGYPPAGMGKRMLAYVIDLAIVLVVAAAVFALTRSVVLTAVVAFEVVVAFVIWEGHAGATPGLLALGIRTVRAGTPVTVGVIRLLPRQLMFGASHLLGLGQFLLLGTAAGDMRGRQQAWHDLISDAQVIDVRAIRRAESSGAPGRVADLSAYIPPVTAAAPAAASPAVGDVMSRRAAAQQTPLAPPAAPAAVAQPIPQATPEPTPPRAPSPQPEAPSASADRGVEAATVAPPLVQPAAALLAFRLEDGQIVPIDRAGYIGRSPRAPEGAPRDSLLVTVPDPDRSMSRTHARFGVSAGTLWFEDLGSGNGSMLRLADGRSGPLTPHQRITVQPGMRIFLGDRTVEVVTNAD</sequence>
<name>A0ABP7BHC8_9MICO</name>
<evidence type="ECO:0000256" key="2">
    <source>
        <dbReference type="ARBA" id="ARBA00022475"/>
    </source>
</evidence>
<organism evidence="10 11">
    <name type="scientific">Microbacterium marinilacus</name>
    <dbReference type="NCBI Taxonomy" id="415209"/>
    <lineage>
        <taxon>Bacteria</taxon>
        <taxon>Bacillati</taxon>
        <taxon>Actinomycetota</taxon>
        <taxon>Actinomycetes</taxon>
        <taxon>Micrococcales</taxon>
        <taxon>Microbacteriaceae</taxon>
        <taxon>Microbacterium</taxon>
    </lineage>
</organism>
<evidence type="ECO:0000256" key="7">
    <source>
        <dbReference type="SAM" id="MobiDB-lite"/>
    </source>
</evidence>
<feature type="domain" description="FHA" evidence="9">
    <location>
        <begin position="266"/>
        <end position="321"/>
    </location>
</feature>